<evidence type="ECO:0000256" key="3">
    <source>
        <dbReference type="ARBA" id="ARBA00022989"/>
    </source>
</evidence>
<accession>A0A8J6LVC5</accession>
<dbReference type="InterPro" id="IPR023352">
    <property type="entry name" value="MAPEG-like_dom_sf"/>
</dbReference>
<dbReference type="SUPFAM" id="SSF161084">
    <property type="entry name" value="MAPEG domain-like"/>
    <property type="match status" value="1"/>
</dbReference>
<evidence type="ECO:0000256" key="1">
    <source>
        <dbReference type="ARBA" id="ARBA00004370"/>
    </source>
</evidence>
<dbReference type="Gene3D" id="1.20.120.550">
    <property type="entry name" value="Membrane associated eicosanoid/glutathione metabolism-like domain"/>
    <property type="match status" value="1"/>
</dbReference>
<dbReference type="GO" id="GO:0016020">
    <property type="term" value="C:membrane"/>
    <property type="evidence" value="ECO:0007669"/>
    <property type="project" value="UniProtKB-SubCell"/>
</dbReference>
<comment type="caution">
    <text evidence="6">The sequence shown here is derived from an EMBL/GenBank/DDBJ whole genome shotgun (WGS) entry which is preliminary data.</text>
</comment>
<organism evidence="6 7">
    <name type="scientific">Neptunicella marina</name>
    <dbReference type="NCBI Taxonomy" id="2125989"/>
    <lineage>
        <taxon>Bacteria</taxon>
        <taxon>Pseudomonadati</taxon>
        <taxon>Pseudomonadota</taxon>
        <taxon>Gammaproteobacteria</taxon>
        <taxon>Alteromonadales</taxon>
        <taxon>Alteromonadaceae</taxon>
        <taxon>Neptunicella</taxon>
    </lineage>
</organism>
<gene>
    <name evidence="6" type="ORF">H8B19_01320</name>
</gene>
<proteinExistence type="predicted"/>
<sequence>MLYPMYAMVLLVLIVALLMGKARFGAVKRKEVQVKYFLYNRGYDIPEKLAKLEQNFSNLFEVPVLFYALCITMLALNIHSPVIEALAWAYVGLRYLHSYIHITYNHVLHRFTAFSISTFLLVGMWSWVVFQLV</sequence>
<evidence type="ECO:0000256" key="2">
    <source>
        <dbReference type="ARBA" id="ARBA00022692"/>
    </source>
</evidence>
<evidence type="ECO:0000256" key="5">
    <source>
        <dbReference type="SAM" id="Phobius"/>
    </source>
</evidence>
<feature type="transmembrane region" description="Helical" evidence="5">
    <location>
        <begin position="111"/>
        <end position="130"/>
    </location>
</feature>
<reference evidence="6" key="1">
    <citation type="journal article" date="2018" name="Int. J. Syst. Evol. Microbiol.">
        <title>Neptunicella marina gen. nov., sp. nov., isolated from surface seawater.</title>
        <authorList>
            <person name="Liu X."/>
            <person name="Lai Q."/>
            <person name="Du Y."/>
            <person name="Zhang X."/>
            <person name="Liu Z."/>
            <person name="Sun F."/>
            <person name="Shao Z."/>
        </authorList>
    </citation>
    <scope>NUCLEOTIDE SEQUENCE</scope>
    <source>
        <strain evidence="6">S27-2</strain>
    </source>
</reference>
<dbReference type="AlphaFoldDB" id="A0A8J6LVC5"/>
<protein>
    <submittedName>
        <fullName evidence="6">MAPEG family protein</fullName>
    </submittedName>
</protein>
<reference evidence="6" key="2">
    <citation type="submission" date="2020-08" db="EMBL/GenBank/DDBJ databases">
        <authorList>
            <person name="Lai Q."/>
        </authorList>
    </citation>
    <scope>NUCLEOTIDE SEQUENCE</scope>
    <source>
        <strain evidence="6">S27-2</strain>
    </source>
</reference>
<dbReference type="Proteomes" id="UP000601768">
    <property type="component" value="Unassembled WGS sequence"/>
</dbReference>
<keyword evidence="4 5" id="KW-0472">Membrane</keyword>
<evidence type="ECO:0000313" key="7">
    <source>
        <dbReference type="Proteomes" id="UP000601768"/>
    </source>
</evidence>
<feature type="transmembrane region" description="Helical" evidence="5">
    <location>
        <begin position="64"/>
        <end position="91"/>
    </location>
</feature>
<comment type="subcellular location">
    <subcellularLocation>
        <location evidence="1">Membrane</location>
    </subcellularLocation>
</comment>
<keyword evidence="7" id="KW-1185">Reference proteome</keyword>
<dbReference type="Pfam" id="PF01124">
    <property type="entry name" value="MAPEG"/>
    <property type="match status" value="1"/>
</dbReference>
<dbReference type="EMBL" id="JACNEP010000001">
    <property type="protein sequence ID" value="MBC3764499.1"/>
    <property type="molecule type" value="Genomic_DNA"/>
</dbReference>
<name>A0A8J6LVC5_9ALTE</name>
<keyword evidence="3 5" id="KW-1133">Transmembrane helix</keyword>
<evidence type="ECO:0000313" key="6">
    <source>
        <dbReference type="EMBL" id="MBC3764499.1"/>
    </source>
</evidence>
<dbReference type="RefSeq" id="WP_186504969.1">
    <property type="nucleotide sequence ID" value="NZ_JACNEP010000001.1"/>
</dbReference>
<evidence type="ECO:0000256" key="4">
    <source>
        <dbReference type="ARBA" id="ARBA00023136"/>
    </source>
</evidence>
<keyword evidence="2 5" id="KW-0812">Transmembrane</keyword>
<dbReference type="InterPro" id="IPR001129">
    <property type="entry name" value="Membr-assoc_MAPEG"/>
</dbReference>